<feature type="compositionally biased region" description="Low complexity" evidence="1">
    <location>
        <begin position="13"/>
        <end position="25"/>
    </location>
</feature>
<accession>A0ABR4BCG1</accession>
<name>A0ABR4BCG1_9LECA</name>
<evidence type="ECO:0000256" key="1">
    <source>
        <dbReference type="SAM" id="MobiDB-lite"/>
    </source>
</evidence>
<keyword evidence="3" id="KW-1185">Reference proteome</keyword>
<dbReference type="EMBL" id="JBHFEH010000012">
    <property type="protein sequence ID" value="KAL2055112.1"/>
    <property type="molecule type" value="Genomic_DNA"/>
</dbReference>
<reference evidence="2 3" key="1">
    <citation type="submission" date="2024-09" db="EMBL/GenBank/DDBJ databases">
        <title>Rethinking Asexuality: The Enigmatic Case of Functional Sexual Genes in Lepraria (Stereocaulaceae).</title>
        <authorList>
            <person name="Doellman M."/>
            <person name="Sun Y."/>
            <person name="Barcenas-Pena A."/>
            <person name="Lumbsch H.T."/>
            <person name="Grewe F."/>
        </authorList>
    </citation>
    <scope>NUCLEOTIDE SEQUENCE [LARGE SCALE GENOMIC DNA]</scope>
    <source>
        <strain evidence="2 3">Grewe 0041</strain>
    </source>
</reference>
<proteinExistence type="predicted"/>
<evidence type="ECO:0000313" key="3">
    <source>
        <dbReference type="Proteomes" id="UP001590951"/>
    </source>
</evidence>
<comment type="caution">
    <text evidence="2">The sequence shown here is derived from an EMBL/GenBank/DDBJ whole genome shotgun (WGS) entry which is preliminary data.</text>
</comment>
<gene>
    <name evidence="2" type="ORF">ABVK25_004450</name>
</gene>
<protein>
    <submittedName>
        <fullName evidence="2">Uncharacterized protein</fullName>
    </submittedName>
</protein>
<dbReference type="Proteomes" id="UP001590951">
    <property type="component" value="Unassembled WGS sequence"/>
</dbReference>
<organism evidence="2 3">
    <name type="scientific">Lepraria finkii</name>
    <dbReference type="NCBI Taxonomy" id="1340010"/>
    <lineage>
        <taxon>Eukaryota</taxon>
        <taxon>Fungi</taxon>
        <taxon>Dikarya</taxon>
        <taxon>Ascomycota</taxon>
        <taxon>Pezizomycotina</taxon>
        <taxon>Lecanoromycetes</taxon>
        <taxon>OSLEUM clade</taxon>
        <taxon>Lecanoromycetidae</taxon>
        <taxon>Lecanorales</taxon>
        <taxon>Lecanorineae</taxon>
        <taxon>Stereocaulaceae</taxon>
        <taxon>Lepraria</taxon>
    </lineage>
</organism>
<sequence>MLAQWFMSVLLSSPTSKHSPSPTSKQHQTASKTAAEKFISNASASLWTSAEGGNTPIMLDRSWVDNDFMEGVQNAMLSSFIKIISCKSINFAWNDSEPFIIWVPYGINIKDDTGTLITIDANYCTGNLQGSDDDKILTVCDASNGMARIFNQNGGLPSFSATPQDVIRGSVASWLKGNLEYDISQQLSSLLNGGNIDASTLEGLQVSQSTAGYFNIPVCRVLDLRSFLPSNANNQEFKDVMCGCNRPSATGGEPGNKDLFVDHAAVKVKGYVDPNAGCTSVAGHLTCGPDKCPTELYTG</sequence>
<evidence type="ECO:0000313" key="2">
    <source>
        <dbReference type="EMBL" id="KAL2055112.1"/>
    </source>
</evidence>
<feature type="region of interest" description="Disordered" evidence="1">
    <location>
        <begin position="13"/>
        <end position="32"/>
    </location>
</feature>